<dbReference type="InterPro" id="IPR000608">
    <property type="entry name" value="UBC"/>
</dbReference>
<evidence type="ECO:0000256" key="1">
    <source>
        <dbReference type="ARBA" id="ARBA00012486"/>
    </source>
</evidence>
<dbReference type="SMART" id="SM00212">
    <property type="entry name" value="UBCc"/>
    <property type="match status" value="1"/>
</dbReference>
<dbReference type="AlphaFoldDB" id="A0A0C3F5M2"/>
<dbReference type="PANTHER" id="PTHR24068">
    <property type="entry name" value="UBIQUITIN-CONJUGATING ENZYME E2"/>
    <property type="match status" value="1"/>
</dbReference>
<feature type="compositionally biased region" description="Gly residues" evidence="6">
    <location>
        <begin position="292"/>
        <end position="304"/>
    </location>
</feature>
<dbReference type="GO" id="GO:0005524">
    <property type="term" value="F:ATP binding"/>
    <property type="evidence" value="ECO:0007669"/>
    <property type="project" value="UniProtKB-KW"/>
</dbReference>
<gene>
    <name evidence="8" type="ORF">PILCRDRAFT_827585</name>
</gene>
<dbReference type="PROSITE" id="PS50127">
    <property type="entry name" value="UBC_2"/>
    <property type="match status" value="1"/>
</dbReference>
<feature type="compositionally biased region" description="Low complexity" evidence="6">
    <location>
        <begin position="170"/>
        <end position="187"/>
    </location>
</feature>
<evidence type="ECO:0000256" key="4">
    <source>
        <dbReference type="ARBA" id="ARBA00022786"/>
    </source>
</evidence>
<feature type="region of interest" description="Disordered" evidence="6">
    <location>
        <begin position="153"/>
        <end position="227"/>
    </location>
</feature>
<evidence type="ECO:0000259" key="7">
    <source>
        <dbReference type="PROSITE" id="PS50127"/>
    </source>
</evidence>
<dbReference type="Proteomes" id="UP000054166">
    <property type="component" value="Unassembled WGS sequence"/>
</dbReference>
<feature type="compositionally biased region" description="Pro residues" evidence="6">
    <location>
        <begin position="156"/>
        <end position="169"/>
    </location>
</feature>
<dbReference type="OrthoDB" id="7851174at2759"/>
<proteinExistence type="predicted"/>
<reference evidence="9" key="2">
    <citation type="submission" date="2015-01" db="EMBL/GenBank/DDBJ databases">
        <title>Evolutionary Origins and Diversification of the Mycorrhizal Mutualists.</title>
        <authorList>
            <consortium name="DOE Joint Genome Institute"/>
            <consortium name="Mycorrhizal Genomics Consortium"/>
            <person name="Kohler A."/>
            <person name="Kuo A."/>
            <person name="Nagy L.G."/>
            <person name="Floudas D."/>
            <person name="Copeland A."/>
            <person name="Barry K.W."/>
            <person name="Cichocki N."/>
            <person name="Veneault-Fourrey C."/>
            <person name="LaButti K."/>
            <person name="Lindquist E.A."/>
            <person name="Lipzen A."/>
            <person name="Lundell T."/>
            <person name="Morin E."/>
            <person name="Murat C."/>
            <person name="Riley R."/>
            <person name="Ohm R."/>
            <person name="Sun H."/>
            <person name="Tunlid A."/>
            <person name="Henrissat B."/>
            <person name="Grigoriev I.V."/>
            <person name="Hibbett D.S."/>
            <person name="Martin F."/>
        </authorList>
    </citation>
    <scope>NUCLEOTIDE SEQUENCE [LARGE SCALE GENOMIC DNA]</scope>
    <source>
        <strain evidence="9">F 1598</strain>
    </source>
</reference>
<evidence type="ECO:0000313" key="8">
    <source>
        <dbReference type="EMBL" id="KIM75156.1"/>
    </source>
</evidence>
<dbReference type="HOGENOM" id="CLU_030988_2_0_1"/>
<evidence type="ECO:0000256" key="6">
    <source>
        <dbReference type="SAM" id="MobiDB-lite"/>
    </source>
</evidence>
<dbReference type="GO" id="GO:0061631">
    <property type="term" value="F:ubiquitin conjugating enzyme activity"/>
    <property type="evidence" value="ECO:0007669"/>
    <property type="project" value="UniProtKB-EC"/>
</dbReference>
<accession>A0A0C3F5M2</accession>
<dbReference type="InterPro" id="IPR016135">
    <property type="entry name" value="UBQ-conjugating_enzyme/RWD"/>
</dbReference>
<evidence type="ECO:0000256" key="3">
    <source>
        <dbReference type="ARBA" id="ARBA00022741"/>
    </source>
</evidence>
<keyword evidence="2" id="KW-0808">Transferase</keyword>
<dbReference type="InParanoid" id="A0A0C3F5M2"/>
<dbReference type="FunFam" id="3.10.110.10:FF:000060">
    <property type="entry name" value="Ubiquitin conjugating enzyme (UbcB)"/>
    <property type="match status" value="1"/>
</dbReference>
<keyword evidence="4" id="KW-0833">Ubl conjugation pathway</keyword>
<evidence type="ECO:0000256" key="5">
    <source>
        <dbReference type="ARBA" id="ARBA00022840"/>
    </source>
</evidence>
<keyword evidence="5" id="KW-0067">ATP-binding</keyword>
<dbReference type="SUPFAM" id="SSF54495">
    <property type="entry name" value="UBC-like"/>
    <property type="match status" value="1"/>
</dbReference>
<dbReference type="EMBL" id="KN833050">
    <property type="protein sequence ID" value="KIM75156.1"/>
    <property type="molecule type" value="Genomic_DNA"/>
</dbReference>
<feature type="domain" description="UBC core" evidence="7">
    <location>
        <begin position="9"/>
        <end position="155"/>
    </location>
</feature>
<feature type="compositionally biased region" description="Low complexity" evidence="6">
    <location>
        <begin position="239"/>
        <end position="248"/>
    </location>
</feature>
<protein>
    <recommendedName>
        <fullName evidence="1">E2 ubiquitin-conjugating enzyme</fullName>
        <ecNumber evidence="1">2.3.2.23</ecNumber>
    </recommendedName>
</protein>
<feature type="region of interest" description="Disordered" evidence="6">
    <location>
        <begin position="239"/>
        <end position="262"/>
    </location>
</feature>
<keyword evidence="9" id="KW-1185">Reference proteome</keyword>
<feature type="region of interest" description="Disordered" evidence="6">
    <location>
        <begin position="275"/>
        <end position="304"/>
    </location>
</feature>
<keyword evidence="3" id="KW-0547">Nucleotide-binding</keyword>
<dbReference type="Gene3D" id="3.10.110.10">
    <property type="entry name" value="Ubiquitin Conjugating Enzyme"/>
    <property type="match status" value="1"/>
</dbReference>
<feature type="compositionally biased region" description="Low complexity" evidence="6">
    <location>
        <begin position="202"/>
        <end position="216"/>
    </location>
</feature>
<name>A0A0C3F5M2_PILCF</name>
<evidence type="ECO:0000313" key="9">
    <source>
        <dbReference type="Proteomes" id="UP000054166"/>
    </source>
</evidence>
<dbReference type="STRING" id="765440.A0A0C3F5M2"/>
<dbReference type="Pfam" id="PF00179">
    <property type="entry name" value="UQ_con"/>
    <property type="match status" value="1"/>
</dbReference>
<organism evidence="8 9">
    <name type="scientific">Piloderma croceum (strain F 1598)</name>
    <dbReference type="NCBI Taxonomy" id="765440"/>
    <lineage>
        <taxon>Eukaryota</taxon>
        <taxon>Fungi</taxon>
        <taxon>Dikarya</taxon>
        <taxon>Basidiomycota</taxon>
        <taxon>Agaricomycotina</taxon>
        <taxon>Agaricomycetes</taxon>
        <taxon>Agaricomycetidae</taxon>
        <taxon>Atheliales</taxon>
        <taxon>Atheliaceae</taxon>
        <taxon>Piloderma</taxon>
    </lineage>
</organism>
<sequence>MAPMLSTQMTLKRIHREIADVAKEDLGSITLVPTTDNLFAWKGSIPGPQGSPYEGGVFDVDVVLGNDYPFSAPKVTFATRIYHMNISDRGNICIDILKNNWSPALSLFKVMLSLSSLLTDPNPNDPLVPTIATEFVRNRALHDKTARQWTELYAKPKPPPPPAPAPAPPTASSSSSSAAARAATTKSSKGKGKAVPPAPAYRNRSSRTTSQAQTQTPAHIGTEPITIDDSDDEVLASSLAGGSSATTANGIGKDKGKKRKRELGADEVVVDLTDEDAGVGGSGRKSKRRSDGGVGVGVGGSIGAGVMGDVIVIDD</sequence>
<reference evidence="8 9" key="1">
    <citation type="submission" date="2014-04" db="EMBL/GenBank/DDBJ databases">
        <authorList>
            <consortium name="DOE Joint Genome Institute"/>
            <person name="Kuo A."/>
            <person name="Tarkka M."/>
            <person name="Buscot F."/>
            <person name="Kohler A."/>
            <person name="Nagy L.G."/>
            <person name="Floudas D."/>
            <person name="Copeland A."/>
            <person name="Barry K.W."/>
            <person name="Cichocki N."/>
            <person name="Veneault-Fourrey C."/>
            <person name="LaButti K."/>
            <person name="Lindquist E.A."/>
            <person name="Lipzen A."/>
            <person name="Lundell T."/>
            <person name="Morin E."/>
            <person name="Murat C."/>
            <person name="Sun H."/>
            <person name="Tunlid A."/>
            <person name="Henrissat B."/>
            <person name="Grigoriev I.V."/>
            <person name="Hibbett D.S."/>
            <person name="Martin F."/>
            <person name="Nordberg H.P."/>
            <person name="Cantor M.N."/>
            <person name="Hua S.X."/>
        </authorList>
    </citation>
    <scope>NUCLEOTIDE SEQUENCE [LARGE SCALE GENOMIC DNA]</scope>
    <source>
        <strain evidence="8 9">F 1598</strain>
    </source>
</reference>
<dbReference type="EC" id="2.3.2.23" evidence="1"/>
<evidence type="ECO:0000256" key="2">
    <source>
        <dbReference type="ARBA" id="ARBA00022679"/>
    </source>
</evidence>